<organism evidence="2 3">
    <name type="scientific">Stenotrophomonas nematodicola</name>
    <dbReference type="NCBI Taxonomy" id="2656746"/>
    <lineage>
        <taxon>Bacteria</taxon>
        <taxon>Pseudomonadati</taxon>
        <taxon>Pseudomonadota</taxon>
        <taxon>Gammaproteobacteria</taxon>
        <taxon>Lysobacterales</taxon>
        <taxon>Lysobacteraceae</taxon>
        <taxon>Stenotrophomonas</taxon>
    </lineage>
</organism>
<protein>
    <recommendedName>
        <fullName evidence="4">Transmembrane protein</fullName>
    </recommendedName>
</protein>
<feature type="transmembrane region" description="Helical" evidence="1">
    <location>
        <begin position="30"/>
        <end position="56"/>
    </location>
</feature>
<feature type="transmembrane region" description="Helical" evidence="1">
    <location>
        <begin position="7"/>
        <end position="24"/>
    </location>
</feature>
<dbReference type="RefSeq" id="WP_394164201.1">
    <property type="nucleotide sequence ID" value="NZ_JBHGCJ010000013.1"/>
</dbReference>
<keyword evidence="1" id="KW-0812">Transmembrane</keyword>
<keyword evidence="3" id="KW-1185">Reference proteome</keyword>
<evidence type="ECO:0008006" key="4">
    <source>
        <dbReference type="Google" id="ProtNLM"/>
    </source>
</evidence>
<proteinExistence type="predicted"/>
<comment type="caution">
    <text evidence="2">The sequence shown here is derived from an EMBL/GenBank/DDBJ whole genome shotgun (WGS) entry which is preliminary data.</text>
</comment>
<feature type="transmembrane region" description="Helical" evidence="1">
    <location>
        <begin position="63"/>
        <end position="81"/>
    </location>
</feature>
<reference evidence="2 3" key="1">
    <citation type="submission" date="2024-09" db="EMBL/GenBank/DDBJ databases">
        <authorList>
            <consortium name="All-Russian atlas of soil microorganisms"/>
            <consortium name="as a basis for the search for new antimicrobial producers and enzymes with unique properties"/>
            <person name="Sokolova E.A."/>
            <person name="Voronina E.N."/>
        </authorList>
    </citation>
    <scope>NUCLEOTIDE SEQUENCE [LARGE SCALE GENOMIC DNA]</scope>
    <source>
        <strain evidence="2 3">AF-22b-331.1</strain>
    </source>
</reference>
<gene>
    <name evidence="2" type="ORF">ACEU0G_000530</name>
</gene>
<accession>A0ABW7D260</accession>
<dbReference type="EMBL" id="JBHGCJ010000013">
    <property type="protein sequence ID" value="MFG6110652.1"/>
    <property type="molecule type" value="Genomic_DNA"/>
</dbReference>
<keyword evidence="1" id="KW-0472">Membrane</keyword>
<keyword evidence="1" id="KW-1133">Transmembrane helix</keyword>
<name>A0ABW7D260_9GAMM</name>
<evidence type="ECO:0000313" key="2">
    <source>
        <dbReference type="EMBL" id="MFG6110652.1"/>
    </source>
</evidence>
<dbReference type="Proteomes" id="UP001605261">
    <property type="component" value="Unassembled WGS sequence"/>
</dbReference>
<evidence type="ECO:0000313" key="3">
    <source>
        <dbReference type="Proteomes" id="UP001605261"/>
    </source>
</evidence>
<evidence type="ECO:0000256" key="1">
    <source>
        <dbReference type="SAM" id="Phobius"/>
    </source>
</evidence>
<sequence>MEYVKRWLLAASSAAFIVALYILAAQPRSMITVGVAATIVLKCCLFGLVAGALAALIIRKSPVAMVLLSQVLIMLILTFIWNR</sequence>